<name>A0ABP7ZZE6_9MICO</name>
<comment type="caution">
    <text evidence="1">The sequence shown here is derived from an EMBL/GenBank/DDBJ whole genome shotgun (WGS) entry which is preliminary data.</text>
</comment>
<organism evidence="1 2">
    <name type="scientific">Gryllotalpicola koreensis</name>
    <dbReference type="NCBI Taxonomy" id="993086"/>
    <lineage>
        <taxon>Bacteria</taxon>
        <taxon>Bacillati</taxon>
        <taxon>Actinomycetota</taxon>
        <taxon>Actinomycetes</taxon>
        <taxon>Micrococcales</taxon>
        <taxon>Microbacteriaceae</taxon>
        <taxon>Gryllotalpicola</taxon>
    </lineage>
</organism>
<gene>
    <name evidence="1" type="ORF">GCM10022287_17660</name>
</gene>
<reference evidence="2" key="1">
    <citation type="journal article" date="2019" name="Int. J. Syst. Evol. Microbiol.">
        <title>The Global Catalogue of Microorganisms (GCM) 10K type strain sequencing project: providing services to taxonomists for standard genome sequencing and annotation.</title>
        <authorList>
            <consortium name="The Broad Institute Genomics Platform"/>
            <consortium name="The Broad Institute Genome Sequencing Center for Infectious Disease"/>
            <person name="Wu L."/>
            <person name="Ma J."/>
        </authorList>
    </citation>
    <scope>NUCLEOTIDE SEQUENCE [LARGE SCALE GENOMIC DNA]</scope>
    <source>
        <strain evidence="2">JCM 17591</strain>
    </source>
</reference>
<dbReference type="EMBL" id="BAABBW010000003">
    <property type="protein sequence ID" value="GAA4174182.1"/>
    <property type="molecule type" value="Genomic_DNA"/>
</dbReference>
<sequence>MNRLTAALDEKAWECQAGVEVGQLSEADYLEAFRRARAAATVGFALGSDALQAALESVCEAQAATGHIEEVRRAVVGVFE</sequence>
<protein>
    <submittedName>
        <fullName evidence="1">Uncharacterized protein</fullName>
    </submittedName>
</protein>
<evidence type="ECO:0000313" key="1">
    <source>
        <dbReference type="EMBL" id="GAA4174182.1"/>
    </source>
</evidence>
<evidence type="ECO:0000313" key="2">
    <source>
        <dbReference type="Proteomes" id="UP001501079"/>
    </source>
</evidence>
<proteinExistence type="predicted"/>
<keyword evidence="2" id="KW-1185">Reference proteome</keyword>
<dbReference type="Proteomes" id="UP001501079">
    <property type="component" value="Unassembled WGS sequence"/>
</dbReference>
<accession>A0ABP7ZZE6</accession>